<evidence type="ECO:0000256" key="4">
    <source>
        <dbReference type="SAM" id="MobiDB-lite"/>
    </source>
</evidence>
<dbReference type="Pfam" id="PF00665">
    <property type="entry name" value="rve"/>
    <property type="match status" value="1"/>
</dbReference>
<evidence type="ECO:0000313" key="6">
    <source>
        <dbReference type="EMBL" id="GJT97353.1"/>
    </source>
</evidence>
<dbReference type="InterPro" id="IPR054722">
    <property type="entry name" value="PolX-like_BBD"/>
</dbReference>
<dbReference type="InterPro" id="IPR025724">
    <property type="entry name" value="GAG-pre-integrase_dom"/>
</dbReference>
<dbReference type="SUPFAM" id="SSF53098">
    <property type="entry name" value="Ribonuclease H-like"/>
    <property type="match status" value="1"/>
</dbReference>
<dbReference type="InterPro" id="IPR036397">
    <property type="entry name" value="RNaseH_sf"/>
</dbReference>
<dbReference type="Pfam" id="PF07727">
    <property type="entry name" value="RVT_2"/>
    <property type="match status" value="1"/>
</dbReference>
<evidence type="ECO:0000256" key="2">
    <source>
        <dbReference type="ARBA" id="ARBA00022723"/>
    </source>
</evidence>
<dbReference type="Proteomes" id="UP001151760">
    <property type="component" value="Unassembled WGS sequence"/>
</dbReference>
<keyword evidence="3" id="KW-0378">Hydrolase</keyword>
<keyword evidence="2" id="KW-0479">Metal-binding</keyword>
<dbReference type="InterPro" id="IPR039537">
    <property type="entry name" value="Retrotran_Ty1/copia-like"/>
</dbReference>
<accession>A0ABQ5IB31</accession>
<feature type="domain" description="Integrase catalytic" evidence="5">
    <location>
        <begin position="400"/>
        <end position="576"/>
    </location>
</feature>
<dbReference type="InterPro" id="IPR012337">
    <property type="entry name" value="RNaseH-like_sf"/>
</dbReference>
<dbReference type="Gene3D" id="3.30.420.10">
    <property type="entry name" value="Ribonuclease H-like superfamily/Ribonuclease H"/>
    <property type="match status" value="1"/>
</dbReference>
<dbReference type="PROSITE" id="PS50994">
    <property type="entry name" value="INTEGRASE"/>
    <property type="match status" value="1"/>
</dbReference>
<dbReference type="Pfam" id="PF25597">
    <property type="entry name" value="SH3_retrovirus"/>
    <property type="match status" value="1"/>
</dbReference>
<dbReference type="InterPro" id="IPR001584">
    <property type="entry name" value="Integrase_cat-core"/>
</dbReference>
<proteinExistence type="predicted"/>
<dbReference type="EMBL" id="BQNB010020570">
    <property type="protein sequence ID" value="GJT97353.1"/>
    <property type="molecule type" value="Genomic_DNA"/>
</dbReference>
<feature type="compositionally biased region" description="Basic residues" evidence="4">
    <location>
        <begin position="144"/>
        <end position="154"/>
    </location>
</feature>
<feature type="region of interest" description="Disordered" evidence="4">
    <location>
        <begin position="667"/>
        <end position="687"/>
    </location>
</feature>
<gene>
    <name evidence="6" type="ORF">Tco_1092871</name>
</gene>
<comment type="caution">
    <text evidence="6">The sequence shown here is derived from an EMBL/GenBank/DDBJ whole genome shotgun (WGS) entry which is preliminary data.</text>
</comment>
<organism evidence="6 7">
    <name type="scientific">Tanacetum coccineum</name>
    <dbReference type="NCBI Taxonomy" id="301880"/>
    <lineage>
        <taxon>Eukaryota</taxon>
        <taxon>Viridiplantae</taxon>
        <taxon>Streptophyta</taxon>
        <taxon>Embryophyta</taxon>
        <taxon>Tracheophyta</taxon>
        <taxon>Spermatophyta</taxon>
        <taxon>Magnoliopsida</taxon>
        <taxon>eudicotyledons</taxon>
        <taxon>Gunneridae</taxon>
        <taxon>Pentapetalae</taxon>
        <taxon>asterids</taxon>
        <taxon>campanulids</taxon>
        <taxon>Asterales</taxon>
        <taxon>Asteraceae</taxon>
        <taxon>Asteroideae</taxon>
        <taxon>Anthemideae</taxon>
        <taxon>Anthemidinae</taxon>
        <taxon>Tanacetum</taxon>
    </lineage>
</organism>
<dbReference type="CDD" id="cd09272">
    <property type="entry name" value="RNase_HI_RT_Ty1"/>
    <property type="match status" value="1"/>
</dbReference>
<reference evidence="6" key="2">
    <citation type="submission" date="2022-01" db="EMBL/GenBank/DDBJ databases">
        <authorList>
            <person name="Yamashiro T."/>
            <person name="Shiraishi A."/>
            <person name="Satake H."/>
            <person name="Nakayama K."/>
        </authorList>
    </citation>
    <scope>NUCLEOTIDE SEQUENCE</scope>
</reference>
<dbReference type="PANTHER" id="PTHR42648:SF27">
    <property type="entry name" value="RNA-DIRECTED DNA POLYMERASE"/>
    <property type="match status" value="1"/>
</dbReference>
<sequence>MTTTVVNNTLFRIFFEKQKLTGLNFMEWYRNLRIVLYVEEKLPYLEQPIPAMPVPSAGQVLPLDVLNTHNAWVKASKKIVGLMLMTMDPDIQKNMEQLGAYDMLKELKTLYAQQADQELLQTVREFHAEVAPALHAIRAGRVQKNQKKKSHKAAKGNQGKGKAKMGNSLVLAPSFAPKPKNPPTPKKDNPAKDAICHQCGEVGIFTIELYSFPSTSWVYDTGCGTHICITTQGLRRSRKLKPGALSLYVGDGHRAAVEAIREFHLCLPSGLVLILHNCHYAPSITRGIISVSRLYKDGFVNRFENDNTISVSRNNLVYFCAIPRDDIFEIDLSSSNTNDSSMYAISNKRAKLNLDSTLLWHCRLGHINKKRMEKLQHDGLLDSTDIKSFEKCVSCMSGKMARKPYSHQVERAKDLLGLIHTDVCGPFKIMSRQGASYFVTFTDDFSRYGYVYLLKHKHEVFETFKVFQKEVENQLGKTIKSLRSDRGGEYMSQEFLDHLKEHGIIAHRTPPYTPQHNGVSERRNRTLLDMVRSMMSQTTLPKSFWDYALESAARILNMVPTKKVDKTPYEVWHGQAPKLSYLKVWGCEALVKRDTLTKPNKLEPISIKCIFVGYPKETMGYSFYYPPENKVFIARNAKLLENSLITQEASGSLKDLEIIQEEDTHPSIDTSLHHEENDQEIDKPQSDINPIHRSIRTHRPTDRLCLHVGAEEHEVGDLSEPTNYKAALLDPKSNKWLNVMNVKIQSMRDNEVWELVDLPPNGKTVGHKWLFKKKTDMDGAVNTYKARLVAKGFTQTPGIDYVETFSHVADIRAIRILVVIATFYDYEIWQMDVKIAFLSGYLNEEVYMEQPEGFINPKYPNQTTVKNIMKYLLNTKDMFLVCGGDTKRELRVSCYTDVGYLTDADDLKSQTGYVFVLNGGVVDWKSTKQSIFATSSTNAKYIVAFDASKEVVWIRKFIFGLGVVPTIEKPINMYCDNTRAIAITKDHGVTKGARHFCAKVHYLRETIKMGDVRIEKFNTYDNLVDPFTKALAFPKHSDLTKQIGMIPASSLM</sequence>
<dbReference type="InterPro" id="IPR057670">
    <property type="entry name" value="SH3_retrovirus"/>
</dbReference>
<evidence type="ECO:0000259" key="5">
    <source>
        <dbReference type="PROSITE" id="PS50994"/>
    </source>
</evidence>
<keyword evidence="1" id="KW-0645">Protease</keyword>
<protein>
    <submittedName>
        <fullName evidence="6">Retrotransposon protein, putative, ty1-copia subclass</fullName>
    </submittedName>
</protein>
<reference evidence="6" key="1">
    <citation type="journal article" date="2022" name="Int. J. Mol. Sci.">
        <title>Draft Genome of Tanacetum Coccineum: Genomic Comparison of Closely Related Tanacetum-Family Plants.</title>
        <authorList>
            <person name="Yamashiro T."/>
            <person name="Shiraishi A."/>
            <person name="Nakayama K."/>
            <person name="Satake H."/>
        </authorList>
    </citation>
    <scope>NUCLEOTIDE SEQUENCE</scope>
</reference>
<dbReference type="PANTHER" id="PTHR42648">
    <property type="entry name" value="TRANSPOSASE, PUTATIVE-RELATED"/>
    <property type="match status" value="1"/>
</dbReference>
<evidence type="ECO:0000256" key="3">
    <source>
        <dbReference type="ARBA" id="ARBA00022801"/>
    </source>
</evidence>
<name>A0ABQ5IB31_9ASTR</name>
<dbReference type="InterPro" id="IPR013103">
    <property type="entry name" value="RVT_2"/>
</dbReference>
<dbReference type="Pfam" id="PF22936">
    <property type="entry name" value="Pol_BBD"/>
    <property type="match status" value="1"/>
</dbReference>
<evidence type="ECO:0000313" key="7">
    <source>
        <dbReference type="Proteomes" id="UP001151760"/>
    </source>
</evidence>
<keyword evidence="7" id="KW-1185">Reference proteome</keyword>
<dbReference type="Pfam" id="PF13976">
    <property type="entry name" value="gag_pre-integrs"/>
    <property type="match status" value="1"/>
</dbReference>
<evidence type="ECO:0000256" key="1">
    <source>
        <dbReference type="ARBA" id="ARBA00022670"/>
    </source>
</evidence>
<feature type="region of interest" description="Disordered" evidence="4">
    <location>
        <begin position="142"/>
        <end position="192"/>
    </location>
</feature>
<feature type="compositionally biased region" description="Basic and acidic residues" evidence="4">
    <location>
        <begin position="667"/>
        <end position="685"/>
    </location>
</feature>